<dbReference type="EMBL" id="UOFP01000210">
    <property type="protein sequence ID" value="VAW88146.1"/>
    <property type="molecule type" value="Genomic_DNA"/>
</dbReference>
<keyword evidence="1" id="KW-0812">Transmembrane</keyword>
<protein>
    <submittedName>
        <fullName evidence="2">Inner membrane protein YjeT (Clustered with HflC)</fullName>
    </submittedName>
</protein>
<dbReference type="InterPro" id="IPR019201">
    <property type="entry name" value="DUF2065"/>
</dbReference>
<accession>A0A3B1A5G5</accession>
<dbReference type="AlphaFoldDB" id="A0A3B1A5G5"/>
<gene>
    <name evidence="2" type="ORF">MNBD_GAMMA18-1320</name>
</gene>
<proteinExistence type="predicted"/>
<dbReference type="PANTHER" id="PTHR38602:SF1">
    <property type="entry name" value="INNER MEMBRANE PROTEIN"/>
    <property type="match status" value="1"/>
</dbReference>
<evidence type="ECO:0000313" key="2">
    <source>
        <dbReference type="EMBL" id="VAW88146.1"/>
    </source>
</evidence>
<reference evidence="2" key="1">
    <citation type="submission" date="2018-06" db="EMBL/GenBank/DDBJ databases">
        <authorList>
            <person name="Zhirakovskaya E."/>
        </authorList>
    </citation>
    <scope>NUCLEOTIDE SEQUENCE</scope>
</reference>
<sequence>MWNELLVALALVLVIEGILPFVNPNGMRRAWATLAEMDNRSLRGTGLLSMGIGVLLLYLVR</sequence>
<keyword evidence="1" id="KW-0472">Membrane</keyword>
<keyword evidence="1" id="KW-1133">Transmembrane helix</keyword>
<feature type="transmembrane region" description="Helical" evidence="1">
    <location>
        <begin position="44"/>
        <end position="60"/>
    </location>
</feature>
<evidence type="ECO:0000256" key="1">
    <source>
        <dbReference type="SAM" id="Phobius"/>
    </source>
</evidence>
<name>A0A3B1A5G5_9ZZZZ</name>
<organism evidence="2">
    <name type="scientific">hydrothermal vent metagenome</name>
    <dbReference type="NCBI Taxonomy" id="652676"/>
    <lineage>
        <taxon>unclassified sequences</taxon>
        <taxon>metagenomes</taxon>
        <taxon>ecological metagenomes</taxon>
    </lineage>
</organism>
<dbReference type="PANTHER" id="PTHR38602">
    <property type="entry name" value="INNER MEMBRANE PROTEIN-RELATED"/>
    <property type="match status" value="1"/>
</dbReference>
<dbReference type="Pfam" id="PF09838">
    <property type="entry name" value="DUF2065"/>
    <property type="match status" value="1"/>
</dbReference>